<gene>
    <name evidence="2" type="ORF">I6H02_24010</name>
    <name evidence="3" type="ORF">NCTC11181_00006</name>
    <name evidence="4" type="ORF">NCTC9706_03365</name>
</gene>
<evidence type="ECO:0000256" key="1">
    <source>
        <dbReference type="SAM" id="MobiDB-lite"/>
    </source>
</evidence>
<evidence type="ECO:0000313" key="4">
    <source>
        <dbReference type="EMBL" id="STN86242.1"/>
    </source>
</evidence>
<dbReference type="AlphaFoldDB" id="A0A376FNF1"/>
<protein>
    <submittedName>
        <fullName evidence="2">Phage tail protein</fullName>
    </submittedName>
    <submittedName>
        <fullName evidence="3">Phage-related minor tail protein</fullName>
    </submittedName>
</protein>
<feature type="compositionally biased region" description="Low complexity" evidence="1">
    <location>
        <begin position="459"/>
        <end position="471"/>
    </location>
</feature>
<dbReference type="RefSeq" id="WP_000190565.1">
    <property type="nucleotide sequence ID" value="NZ_CP065615.1"/>
</dbReference>
<dbReference type="Proteomes" id="UP000594864">
    <property type="component" value="Chromosome"/>
</dbReference>
<dbReference type="EMBL" id="UFYN01000001">
    <property type="protein sequence ID" value="STD33022.1"/>
    <property type="molecule type" value="Genomic_DNA"/>
</dbReference>
<dbReference type="EMBL" id="UGGJ01000004">
    <property type="protein sequence ID" value="STN86242.1"/>
    <property type="molecule type" value="Genomic_DNA"/>
</dbReference>
<proteinExistence type="predicted"/>
<evidence type="ECO:0000313" key="5">
    <source>
        <dbReference type="Proteomes" id="UP000254219"/>
    </source>
</evidence>
<reference evidence="2 7" key="2">
    <citation type="submission" date="2020-12" db="EMBL/GenBank/DDBJ databases">
        <title>FDA dAtabase for Regulatory Grade micrObial Sequences (FDA-ARGOS): Supporting development and validation of Infectious Disease Dx tests.</title>
        <authorList>
            <person name="Sproer C."/>
            <person name="Gronow S."/>
            <person name="Severitt S."/>
            <person name="Schroder I."/>
            <person name="Tallon L."/>
            <person name="Sadzewicz L."/>
            <person name="Zhao X."/>
            <person name="Boylan J."/>
            <person name="Ott S."/>
            <person name="Bowen H."/>
            <person name="Vavikolanu K."/>
            <person name="Mehta A."/>
            <person name="Aluvathingal J."/>
            <person name="Nadendla S."/>
            <person name="Lowell S."/>
            <person name="Myers T."/>
            <person name="Yan Y."/>
            <person name="Sichtig H."/>
        </authorList>
    </citation>
    <scope>NUCLEOTIDE SEQUENCE [LARGE SCALE GENOMIC DNA]</scope>
    <source>
        <strain evidence="2 7">FDAARGOS_945</strain>
    </source>
</reference>
<dbReference type="Proteomes" id="UP000254460">
    <property type="component" value="Unassembled WGS sequence"/>
</dbReference>
<reference evidence="5 6" key="1">
    <citation type="submission" date="2018-06" db="EMBL/GenBank/DDBJ databases">
        <authorList>
            <consortium name="Pathogen Informatics"/>
            <person name="Doyle S."/>
        </authorList>
    </citation>
    <scope>NUCLEOTIDE SEQUENCE [LARGE SCALE GENOMIC DNA]</scope>
    <source>
        <strain evidence="3 5">NCTC11181</strain>
        <strain evidence="4 6">NCTC9706</strain>
    </source>
</reference>
<dbReference type="Proteomes" id="UP000254219">
    <property type="component" value="Unassembled WGS sequence"/>
</dbReference>
<evidence type="ECO:0000313" key="6">
    <source>
        <dbReference type="Proteomes" id="UP000254460"/>
    </source>
</evidence>
<dbReference type="EMBL" id="CP065611">
    <property type="protein sequence ID" value="QPR04563.1"/>
    <property type="molecule type" value="Genomic_DNA"/>
</dbReference>
<name>A0A376FNF1_ECOLX</name>
<evidence type="ECO:0000313" key="7">
    <source>
        <dbReference type="Proteomes" id="UP000594864"/>
    </source>
</evidence>
<organism evidence="3 5">
    <name type="scientific">Escherichia coli</name>
    <dbReference type="NCBI Taxonomy" id="562"/>
    <lineage>
        <taxon>Bacteria</taxon>
        <taxon>Pseudomonadati</taxon>
        <taxon>Pseudomonadota</taxon>
        <taxon>Gammaproteobacteria</taxon>
        <taxon>Enterobacterales</taxon>
        <taxon>Enterobacteriaceae</taxon>
        <taxon>Escherichia</taxon>
    </lineage>
</organism>
<feature type="region of interest" description="Disordered" evidence="1">
    <location>
        <begin position="450"/>
        <end position="480"/>
    </location>
</feature>
<sequence length="597" mass="64971">MATGSRLSTEIMINLAGNLTAKARQYGANMSQFARNNQKAMRLVKATTEAAGRGLDTLGNRYTAMIAGLGSSLTIKQVADFDAQMRRMGTDAQLTTEQVKTLHDKIRDVSNQKDIRIDASALGQGASELLGKTGDYQYVVDNLRNMGLMMQAFGVDGQVAAGLMAQFWEKNVRGADAVNNMMDRLYSQFAVGSVSVADVALAAPKLFSIIQDQGPEAIAQMGAFAQVFAKNKGSIDETVTSIQAMYASLSDKKNIEFLKKNGIDVFVKGTKDIKKPYELMMEILKRAKYDPLKLQDVFDLTGMQGIKALLNPENRQLMEQMIYGTIELGSTQKAAQTNAEGFNAAIQSLNNEWQRFAEGQLAKPVQDLADALNSVDQNTAQNWLQVGKYMAIALGGIIAIRKTYQFGKTIHDIMNPKGKGKGIPGSITDVFGSGVMPVYVVNMGSGGMKGNTGGLPDAPDSSRNPRNSRNPRGPKTPALVTPQTASGFNLLDMVLSAFPKNKEEADALIARVQENNNRPTVWTDIRNWFNSLEKKNIADPRPWAGMQPTQNYPFLPQQLQGEIRVVVEGDARVKSVRVDQPGVRLSAQAGVTSVEQG</sequence>
<evidence type="ECO:0000313" key="2">
    <source>
        <dbReference type="EMBL" id="QPR04563.1"/>
    </source>
</evidence>
<evidence type="ECO:0000313" key="3">
    <source>
        <dbReference type="EMBL" id="STD33022.1"/>
    </source>
</evidence>
<accession>A0A376FNF1</accession>
<dbReference type="GeneID" id="93777840"/>